<evidence type="ECO:0000313" key="2">
    <source>
        <dbReference type="Proteomes" id="UP001289374"/>
    </source>
</evidence>
<dbReference type="Proteomes" id="UP001289374">
    <property type="component" value="Unassembled WGS sequence"/>
</dbReference>
<sequence length="175" mass="19032">MAGLAGNEIEQDLLYFGGIPHIEEASRTRNIRLKTRQKRRNSTILDWPPSHDLERKRSPCYYKASKLLPQGHCCVAHGDGVAPTSIGPWFDLLMRIEPQRGMPSTRALLTTNHSLAGRSGSAFQVRYPNRLLSSTGSLAPSSILSTALLLGSILLLQPLAVIACFSGGSHPGWCG</sequence>
<proteinExistence type="predicted"/>
<reference evidence="1" key="1">
    <citation type="submission" date="2020-06" db="EMBL/GenBank/DDBJ databases">
        <authorList>
            <person name="Li T."/>
            <person name="Hu X."/>
            <person name="Zhang T."/>
            <person name="Song X."/>
            <person name="Zhang H."/>
            <person name="Dai N."/>
            <person name="Sheng W."/>
            <person name="Hou X."/>
            <person name="Wei L."/>
        </authorList>
    </citation>
    <scope>NUCLEOTIDE SEQUENCE</scope>
    <source>
        <strain evidence="1">K16</strain>
        <tissue evidence="1">Leaf</tissue>
    </source>
</reference>
<evidence type="ECO:0000313" key="1">
    <source>
        <dbReference type="EMBL" id="KAK4382626.1"/>
    </source>
</evidence>
<reference evidence="1" key="2">
    <citation type="journal article" date="2024" name="Plant">
        <title>Genomic evolution and insights into agronomic trait innovations of Sesamum species.</title>
        <authorList>
            <person name="Miao H."/>
            <person name="Wang L."/>
            <person name="Qu L."/>
            <person name="Liu H."/>
            <person name="Sun Y."/>
            <person name="Le M."/>
            <person name="Wang Q."/>
            <person name="Wei S."/>
            <person name="Zheng Y."/>
            <person name="Lin W."/>
            <person name="Duan Y."/>
            <person name="Cao H."/>
            <person name="Xiong S."/>
            <person name="Wang X."/>
            <person name="Wei L."/>
            <person name="Li C."/>
            <person name="Ma Q."/>
            <person name="Ju M."/>
            <person name="Zhao R."/>
            <person name="Li G."/>
            <person name="Mu C."/>
            <person name="Tian Q."/>
            <person name="Mei H."/>
            <person name="Zhang T."/>
            <person name="Gao T."/>
            <person name="Zhang H."/>
        </authorList>
    </citation>
    <scope>NUCLEOTIDE SEQUENCE</scope>
    <source>
        <strain evidence="1">K16</strain>
    </source>
</reference>
<dbReference type="AlphaFoldDB" id="A0AAE1T7Q0"/>
<keyword evidence="2" id="KW-1185">Reference proteome</keyword>
<name>A0AAE1T7Q0_9LAMI</name>
<gene>
    <name evidence="1" type="ORF">Sango_2852700</name>
</gene>
<protein>
    <submittedName>
        <fullName evidence="1">Uncharacterized protein</fullName>
    </submittedName>
</protein>
<organism evidence="1 2">
    <name type="scientific">Sesamum angolense</name>
    <dbReference type="NCBI Taxonomy" id="2727404"/>
    <lineage>
        <taxon>Eukaryota</taxon>
        <taxon>Viridiplantae</taxon>
        <taxon>Streptophyta</taxon>
        <taxon>Embryophyta</taxon>
        <taxon>Tracheophyta</taxon>
        <taxon>Spermatophyta</taxon>
        <taxon>Magnoliopsida</taxon>
        <taxon>eudicotyledons</taxon>
        <taxon>Gunneridae</taxon>
        <taxon>Pentapetalae</taxon>
        <taxon>asterids</taxon>
        <taxon>lamiids</taxon>
        <taxon>Lamiales</taxon>
        <taxon>Pedaliaceae</taxon>
        <taxon>Sesamum</taxon>
    </lineage>
</organism>
<accession>A0AAE1T7Q0</accession>
<comment type="caution">
    <text evidence="1">The sequence shown here is derived from an EMBL/GenBank/DDBJ whole genome shotgun (WGS) entry which is preliminary data.</text>
</comment>
<dbReference type="EMBL" id="JACGWL010000665">
    <property type="protein sequence ID" value="KAK4382626.1"/>
    <property type="molecule type" value="Genomic_DNA"/>
</dbReference>